<gene>
    <name evidence="2" type="ORF">Syun_021449</name>
</gene>
<dbReference type="EMBL" id="JBBNAF010000009">
    <property type="protein sequence ID" value="KAK9114652.1"/>
    <property type="molecule type" value="Genomic_DNA"/>
</dbReference>
<reference evidence="2 3" key="1">
    <citation type="submission" date="2024-01" db="EMBL/GenBank/DDBJ databases">
        <title>Genome assemblies of Stephania.</title>
        <authorList>
            <person name="Yang L."/>
        </authorList>
    </citation>
    <scope>NUCLEOTIDE SEQUENCE [LARGE SCALE GENOMIC DNA]</scope>
    <source>
        <strain evidence="2">YNDBR</strain>
        <tissue evidence="2">Leaf</tissue>
    </source>
</reference>
<comment type="caution">
    <text evidence="2">The sequence shown here is derived from an EMBL/GenBank/DDBJ whole genome shotgun (WGS) entry which is preliminary data.</text>
</comment>
<feature type="region of interest" description="Disordered" evidence="1">
    <location>
        <begin position="1"/>
        <end position="116"/>
    </location>
</feature>
<organism evidence="2 3">
    <name type="scientific">Stephania yunnanensis</name>
    <dbReference type="NCBI Taxonomy" id="152371"/>
    <lineage>
        <taxon>Eukaryota</taxon>
        <taxon>Viridiplantae</taxon>
        <taxon>Streptophyta</taxon>
        <taxon>Embryophyta</taxon>
        <taxon>Tracheophyta</taxon>
        <taxon>Spermatophyta</taxon>
        <taxon>Magnoliopsida</taxon>
        <taxon>Ranunculales</taxon>
        <taxon>Menispermaceae</taxon>
        <taxon>Menispermoideae</taxon>
        <taxon>Cissampelideae</taxon>
        <taxon>Stephania</taxon>
    </lineage>
</organism>
<sequence>MQRDRKMDKISNSVLAARRESKSVEEGRGSVQRRERRMRAERSREVADAEREDVGENLSNSALATKRESESANEGRWVSNGRRGHAKRVEMGTDDIRGHAGCDAGRDADVEAIDSD</sequence>
<feature type="compositionally biased region" description="Basic and acidic residues" evidence="1">
    <location>
        <begin position="17"/>
        <end position="28"/>
    </location>
</feature>
<proteinExistence type="predicted"/>
<dbReference type="AlphaFoldDB" id="A0AAP0NP47"/>
<evidence type="ECO:0000256" key="1">
    <source>
        <dbReference type="SAM" id="MobiDB-lite"/>
    </source>
</evidence>
<keyword evidence="3" id="KW-1185">Reference proteome</keyword>
<evidence type="ECO:0000313" key="2">
    <source>
        <dbReference type="EMBL" id="KAK9114652.1"/>
    </source>
</evidence>
<protein>
    <submittedName>
        <fullName evidence="2">Uncharacterized protein</fullName>
    </submittedName>
</protein>
<dbReference type="Proteomes" id="UP001420932">
    <property type="component" value="Unassembled WGS sequence"/>
</dbReference>
<name>A0AAP0NP47_9MAGN</name>
<feature type="compositionally biased region" description="Basic and acidic residues" evidence="1">
    <location>
        <begin position="38"/>
        <end position="54"/>
    </location>
</feature>
<evidence type="ECO:0000313" key="3">
    <source>
        <dbReference type="Proteomes" id="UP001420932"/>
    </source>
</evidence>
<accession>A0AAP0NP47</accession>
<feature type="compositionally biased region" description="Basic and acidic residues" evidence="1">
    <location>
        <begin position="87"/>
        <end position="109"/>
    </location>
</feature>